<reference evidence="1 2" key="1">
    <citation type="submission" date="2019-05" db="EMBL/GenBank/DDBJ databases">
        <title>Mikania micrantha, genome provides insights into the molecular mechanism of rapid growth.</title>
        <authorList>
            <person name="Liu B."/>
        </authorList>
    </citation>
    <scope>NUCLEOTIDE SEQUENCE [LARGE SCALE GENOMIC DNA]</scope>
    <source>
        <strain evidence="1">NLD-2019</strain>
        <tissue evidence="1">Leaf</tissue>
    </source>
</reference>
<gene>
    <name evidence="1" type="ORF">E3N88_04517</name>
</gene>
<name>A0A5N6PUN0_9ASTR</name>
<sequence length="127" mass="14283">MINDRLQEAMVDDRCVVKLVQGCGCAIISGDQMITITTRNGSMPLDKEVSCTSQVSYFDSEDNVEEKNLVWVNDKAKETWDKYDGYLVKKYGDECNNHPKFDEDLWSQAAGGKNKGKMYGLSNISDP</sequence>
<dbReference type="EMBL" id="SZYD01000002">
    <property type="protein sequence ID" value="KAD7117249.1"/>
    <property type="molecule type" value="Genomic_DNA"/>
</dbReference>
<dbReference type="OrthoDB" id="1429956at2759"/>
<evidence type="ECO:0000313" key="1">
    <source>
        <dbReference type="EMBL" id="KAD7117249.1"/>
    </source>
</evidence>
<protein>
    <submittedName>
        <fullName evidence="1">Uncharacterized protein</fullName>
    </submittedName>
</protein>
<dbReference type="Proteomes" id="UP000326396">
    <property type="component" value="Linkage Group LG10"/>
</dbReference>
<evidence type="ECO:0000313" key="2">
    <source>
        <dbReference type="Proteomes" id="UP000326396"/>
    </source>
</evidence>
<keyword evidence="2" id="KW-1185">Reference proteome</keyword>
<comment type="caution">
    <text evidence="1">The sequence shown here is derived from an EMBL/GenBank/DDBJ whole genome shotgun (WGS) entry which is preliminary data.</text>
</comment>
<dbReference type="AlphaFoldDB" id="A0A5N6PUN0"/>
<organism evidence="1 2">
    <name type="scientific">Mikania micrantha</name>
    <name type="common">bitter vine</name>
    <dbReference type="NCBI Taxonomy" id="192012"/>
    <lineage>
        <taxon>Eukaryota</taxon>
        <taxon>Viridiplantae</taxon>
        <taxon>Streptophyta</taxon>
        <taxon>Embryophyta</taxon>
        <taxon>Tracheophyta</taxon>
        <taxon>Spermatophyta</taxon>
        <taxon>Magnoliopsida</taxon>
        <taxon>eudicotyledons</taxon>
        <taxon>Gunneridae</taxon>
        <taxon>Pentapetalae</taxon>
        <taxon>asterids</taxon>
        <taxon>campanulids</taxon>
        <taxon>Asterales</taxon>
        <taxon>Asteraceae</taxon>
        <taxon>Asteroideae</taxon>
        <taxon>Heliantheae alliance</taxon>
        <taxon>Eupatorieae</taxon>
        <taxon>Mikania</taxon>
    </lineage>
</organism>
<proteinExistence type="predicted"/>
<accession>A0A5N6PUN0</accession>